<accession>A0A1A6XPI5</accession>
<reference evidence="1 2" key="1">
    <citation type="submission" date="2016-05" db="EMBL/GenBank/DDBJ databases">
        <title>Draft Genome Sequences of Stenotrophomonas maltophilia Strains Sm32COP, Sm41DVV, Sm46PAILV, SmF3, SmF22, SmSOFb1 and SmCVFa1, Isolated from Different Manures, in France.</title>
        <authorList>
            <person name="Nazaret S."/>
            <person name="Bodilis J."/>
        </authorList>
    </citation>
    <scope>NUCLEOTIDE SEQUENCE [LARGE SCALE GENOMIC DNA]</scope>
    <source>
        <strain evidence="1 2">Sm46PAILV</strain>
    </source>
</reference>
<sequence length="82" mass="9113">MATNKTHEITVAELHADLQPIEVVAVRASLSHSSIYRRVKEGTFPKSYKIGARAVWLNEDIDRFIASITHPQNVGQIMGRAA</sequence>
<dbReference type="Gene3D" id="1.10.238.160">
    <property type="match status" value="1"/>
</dbReference>
<evidence type="ECO:0000313" key="1">
    <source>
        <dbReference type="EMBL" id="OBU64853.1"/>
    </source>
</evidence>
<dbReference type="Proteomes" id="UP000092256">
    <property type="component" value="Unassembled WGS sequence"/>
</dbReference>
<comment type="caution">
    <text evidence="1">The sequence shown here is derived from an EMBL/GenBank/DDBJ whole genome shotgun (WGS) entry which is preliminary data.</text>
</comment>
<name>A0A1A6XPI5_STEMA</name>
<organism evidence="1 2">
    <name type="scientific">Stenotrophomonas maltophilia</name>
    <name type="common">Pseudomonas maltophilia</name>
    <name type="synonym">Xanthomonas maltophilia</name>
    <dbReference type="NCBI Taxonomy" id="40324"/>
    <lineage>
        <taxon>Bacteria</taxon>
        <taxon>Pseudomonadati</taxon>
        <taxon>Pseudomonadota</taxon>
        <taxon>Gammaproteobacteria</taxon>
        <taxon>Lysobacterales</taxon>
        <taxon>Lysobacteraceae</taxon>
        <taxon>Stenotrophomonas</taxon>
        <taxon>Stenotrophomonas maltophilia group</taxon>
    </lineage>
</organism>
<protein>
    <recommendedName>
        <fullName evidence="3">AlpA family phage regulatory protein</fullName>
    </recommendedName>
</protein>
<dbReference type="RefSeq" id="WP_065200375.1">
    <property type="nucleotide sequence ID" value="NZ_LYVJ01000013.1"/>
</dbReference>
<evidence type="ECO:0008006" key="3">
    <source>
        <dbReference type="Google" id="ProtNLM"/>
    </source>
</evidence>
<evidence type="ECO:0000313" key="2">
    <source>
        <dbReference type="Proteomes" id="UP000092256"/>
    </source>
</evidence>
<gene>
    <name evidence="1" type="ORF">A9K58_16550</name>
</gene>
<dbReference type="InterPro" id="IPR010260">
    <property type="entry name" value="AlpA"/>
</dbReference>
<dbReference type="OrthoDB" id="5298532at2"/>
<dbReference type="AlphaFoldDB" id="A0A1A6XPI5"/>
<dbReference type="EMBL" id="LYVJ01000013">
    <property type="protein sequence ID" value="OBU64853.1"/>
    <property type="molecule type" value="Genomic_DNA"/>
</dbReference>
<proteinExistence type="predicted"/>
<dbReference type="Pfam" id="PF05930">
    <property type="entry name" value="Phage_AlpA"/>
    <property type="match status" value="1"/>
</dbReference>